<evidence type="ECO:0000259" key="2">
    <source>
        <dbReference type="SMART" id="SM00454"/>
    </source>
</evidence>
<gene>
    <name evidence="3" type="ORF">ZOSMA_249G00150</name>
</gene>
<evidence type="ECO:0000313" key="3">
    <source>
        <dbReference type="EMBL" id="KMZ68154.1"/>
    </source>
</evidence>
<name>A0A0K9PGQ9_ZOSMR</name>
<dbReference type="SMART" id="SM00454">
    <property type="entry name" value="SAM"/>
    <property type="match status" value="1"/>
</dbReference>
<dbReference type="Pfam" id="PF00536">
    <property type="entry name" value="SAM_1"/>
    <property type="match status" value="1"/>
</dbReference>
<dbReference type="Gene3D" id="1.10.150.50">
    <property type="entry name" value="Transcription Factor, Ets-1"/>
    <property type="match status" value="1"/>
</dbReference>
<dbReference type="PANTHER" id="PTHR10627">
    <property type="entry name" value="SCP160"/>
    <property type="match status" value="1"/>
</dbReference>
<organism evidence="3 4">
    <name type="scientific">Zostera marina</name>
    <name type="common">Eelgrass</name>
    <dbReference type="NCBI Taxonomy" id="29655"/>
    <lineage>
        <taxon>Eukaryota</taxon>
        <taxon>Viridiplantae</taxon>
        <taxon>Streptophyta</taxon>
        <taxon>Embryophyta</taxon>
        <taxon>Tracheophyta</taxon>
        <taxon>Spermatophyta</taxon>
        <taxon>Magnoliopsida</taxon>
        <taxon>Liliopsida</taxon>
        <taxon>Zosteraceae</taxon>
        <taxon>Zostera</taxon>
    </lineage>
</organism>
<dbReference type="EMBL" id="LFYR01000863">
    <property type="protein sequence ID" value="KMZ68154.1"/>
    <property type="molecule type" value="Genomic_DNA"/>
</dbReference>
<dbReference type="Proteomes" id="UP000036987">
    <property type="component" value="Unassembled WGS sequence"/>
</dbReference>
<proteinExistence type="predicted"/>
<dbReference type="InterPro" id="IPR001660">
    <property type="entry name" value="SAM"/>
</dbReference>
<dbReference type="PANTHER" id="PTHR10627:SF74">
    <property type="entry name" value="OS08G0526500 PROTEIN"/>
    <property type="match status" value="1"/>
</dbReference>
<reference evidence="4" key="1">
    <citation type="journal article" date="2016" name="Nature">
        <title>The genome of the seagrass Zostera marina reveals angiosperm adaptation to the sea.</title>
        <authorList>
            <person name="Olsen J.L."/>
            <person name="Rouze P."/>
            <person name="Verhelst B."/>
            <person name="Lin Y.-C."/>
            <person name="Bayer T."/>
            <person name="Collen J."/>
            <person name="Dattolo E."/>
            <person name="De Paoli E."/>
            <person name="Dittami S."/>
            <person name="Maumus F."/>
            <person name="Michel G."/>
            <person name="Kersting A."/>
            <person name="Lauritano C."/>
            <person name="Lohaus R."/>
            <person name="Toepel M."/>
            <person name="Tonon T."/>
            <person name="Vanneste K."/>
            <person name="Amirebrahimi M."/>
            <person name="Brakel J."/>
            <person name="Bostroem C."/>
            <person name="Chovatia M."/>
            <person name="Grimwood J."/>
            <person name="Jenkins J.W."/>
            <person name="Jueterbock A."/>
            <person name="Mraz A."/>
            <person name="Stam W.T."/>
            <person name="Tice H."/>
            <person name="Bornberg-Bauer E."/>
            <person name="Green P.J."/>
            <person name="Pearson G.A."/>
            <person name="Procaccini G."/>
            <person name="Duarte C.M."/>
            <person name="Schmutz J."/>
            <person name="Reusch T.B.H."/>
            <person name="Van de Peer Y."/>
        </authorList>
    </citation>
    <scope>NUCLEOTIDE SEQUENCE [LARGE SCALE GENOMIC DNA]</scope>
    <source>
        <strain evidence="4">cv. Finnish</strain>
    </source>
</reference>
<dbReference type="OMA" id="REDNDKW"/>
<protein>
    <recommendedName>
        <fullName evidence="2">SAM domain-containing protein</fullName>
    </recommendedName>
</protein>
<evidence type="ECO:0000313" key="4">
    <source>
        <dbReference type="Proteomes" id="UP000036987"/>
    </source>
</evidence>
<dbReference type="AlphaFoldDB" id="A0A0K9PGQ9"/>
<keyword evidence="4" id="KW-1185">Reference proteome</keyword>
<feature type="domain" description="SAM" evidence="2">
    <location>
        <begin position="147"/>
        <end position="210"/>
    </location>
</feature>
<comment type="caution">
    <text evidence="3">The sequence shown here is derived from an EMBL/GenBank/DDBJ whole genome shotgun (WGS) entry which is preliminary data.</text>
</comment>
<dbReference type="InterPro" id="IPR013761">
    <property type="entry name" value="SAM/pointed_sf"/>
</dbReference>
<evidence type="ECO:0000256" key="1">
    <source>
        <dbReference type="ARBA" id="ARBA00022737"/>
    </source>
</evidence>
<keyword evidence="1" id="KW-0677">Repeat</keyword>
<accession>A0A0K9PGQ9</accession>
<dbReference type="OrthoDB" id="76949at2759"/>
<dbReference type="SUPFAM" id="SSF47769">
    <property type="entry name" value="SAM/Pointed domain"/>
    <property type="match status" value="1"/>
</dbReference>
<sequence>MYADQEISRGKRSIEDRLDVNFGRGSYASRWRRKKQFDNRWKHDFSGRRKPATSKLNVNVSDLRFKLENDKLRKRNHNGLRTSGVTDLRQQLSGLMHSQSTNKIEPKAMKTKAKENAKTIVKKNVQAKEAPSSETKMVTNTSSKKNILKKNESSVDNLLISLGLEKYSITFKAEEVDMDVMLHMNDCDLKVLGIPMGPRKKILLYLAKKA</sequence>